<dbReference type="Proteomes" id="UP000184423">
    <property type="component" value="Unassembled WGS sequence"/>
</dbReference>
<dbReference type="GO" id="GO:0004180">
    <property type="term" value="F:carboxypeptidase activity"/>
    <property type="evidence" value="ECO:0007669"/>
    <property type="project" value="UniProtKB-KW"/>
</dbReference>
<dbReference type="InterPro" id="IPR027461">
    <property type="entry name" value="Carboxypeptidase_A_C_sf"/>
</dbReference>
<gene>
    <name evidence="9" type="ORF">SAMN02746091_00213</name>
</gene>
<keyword evidence="4" id="KW-0378">Hydrolase</keyword>
<dbReference type="SUPFAM" id="SSF141986">
    <property type="entry name" value="LD-carboxypeptidase A C-terminal domain-like"/>
    <property type="match status" value="1"/>
</dbReference>
<accession>A0A1M4SSC4</accession>
<dbReference type="PANTHER" id="PTHR30237">
    <property type="entry name" value="MURAMOYLTETRAPEPTIDE CARBOXYPEPTIDASE"/>
    <property type="match status" value="1"/>
</dbReference>
<dbReference type="InterPro" id="IPR029062">
    <property type="entry name" value="Class_I_gatase-like"/>
</dbReference>
<dbReference type="InterPro" id="IPR027478">
    <property type="entry name" value="LdcA_N"/>
</dbReference>
<evidence type="ECO:0000259" key="8">
    <source>
        <dbReference type="Pfam" id="PF17676"/>
    </source>
</evidence>
<evidence type="ECO:0000259" key="7">
    <source>
        <dbReference type="Pfam" id="PF02016"/>
    </source>
</evidence>
<dbReference type="GO" id="GO:0006508">
    <property type="term" value="P:proteolysis"/>
    <property type="evidence" value="ECO:0007669"/>
    <property type="project" value="UniProtKB-KW"/>
</dbReference>
<dbReference type="CDD" id="cd07025">
    <property type="entry name" value="Peptidase_S66"/>
    <property type="match status" value="1"/>
</dbReference>
<reference evidence="10" key="1">
    <citation type="submission" date="2016-11" db="EMBL/GenBank/DDBJ databases">
        <authorList>
            <person name="Varghese N."/>
            <person name="Submissions S."/>
        </authorList>
    </citation>
    <scope>NUCLEOTIDE SEQUENCE [LARGE SCALE GENOMIC DNA]</scope>
    <source>
        <strain evidence="10">DSM 10124</strain>
    </source>
</reference>
<evidence type="ECO:0000313" key="10">
    <source>
        <dbReference type="Proteomes" id="UP000184423"/>
    </source>
</evidence>
<comment type="similarity">
    <text evidence="1">Belongs to the peptidase S66 family.</text>
</comment>
<dbReference type="Gene3D" id="3.50.30.60">
    <property type="entry name" value="LD-carboxypeptidase A C-terminal domain-like"/>
    <property type="match status" value="1"/>
</dbReference>
<organism evidence="9 10">
    <name type="scientific">Caloramator proteoclasticus DSM 10124</name>
    <dbReference type="NCBI Taxonomy" id="1121262"/>
    <lineage>
        <taxon>Bacteria</taxon>
        <taxon>Bacillati</taxon>
        <taxon>Bacillota</taxon>
        <taxon>Clostridia</taxon>
        <taxon>Eubacteriales</taxon>
        <taxon>Clostridiaceae</taxon>
        <taxon>Caloramator</taxon>
    </lineage>
</organism>
<keyword evidence="2 9" id="KW-0121">Carboxypeptidase</keyword>
<protein>
    <submittedName>
        <fullName evidence="9">Muramoyltetrapeptide carboxypeptidase</fullName>
    </submittedName>
</protein>
<dbReference type="RefSeq" id="WP_027307515.1">
    <property type="nucleotide sequence ID" value="NZ_FQVG01000002.1"/>
</dbReference>
<dbReference type="InterPro" id="IPR040449">
    <property type="entry name" value="Peptidase_S66_N"/>
</dbReference>
<evidence type="ECO:0000313" key="9">
    <source>
        <dbReference type="EMBL" id="SHE34897.1"/>
    </source>
</evidence>
<dbReference type="Gene3D" id="3.40.50.10740">
    <property type="entry name" value="Class I glutamine amidotransferase-like"/>
    <property type="match status" value="1"/>
</dbReference>
<feature type="active site" description="Charge relay system" evidence="6">
    <location>
        <position position="201"/>
    </location>
</feature>
<evidence type="ECO:0000256" key="5">
    <source>
        <dbReference type="ARBA" id="ARBA00022825"/>
    </source>
</evidence>
<dbReference type="PIRSF" id="PIRSF028757">
    <property type="entry name" value="LD-carboxypeptidase"/>
    <property type="match status" value="1"/>
</dbReference>
<dbReference type="Pfam" id="PF02016">
    <property type="entry name" value="Peptidase_S66"/>
    <property type="match status" value="1"/>
</dbReference>
<evidence type="ECO:0000256" key="3">
    <source>
        <dbReference type="ARBA" id="ARBA00022670"/>
    </source>
</evidence>
<dbReference type="Pfam" id="PF17676">
    <property type="entry name" value="Peptidase_S66C"/>
    <property type="match status" value="1"/>
</dbReference>
<keyword evidence="10" id="KW-1185">Reference proteome</keyword>
<dbReference type="SUPFAM" id="SSF52317">
    <property type="entry name" value="Class I glutamine amidotransferase-like"/>
    <property type="match status" value="1"/>
</dbReference>
<dbReference type="InterPro" id="IPR003507">
    <property type="entry name" value="S66_fam"/>
</dbReference>
<proteinExistence type="inferred from homology"/>
<feature type="domain" description="LD-carboxypeptidase N-terminal" evidence="7">
    <location>
        <begin position="13"/>
        <end position="129"/>
    </location>
</feature>
<evidence type="ECO:0000256" key="4">
    <source>
        <dbReference type="ARBA" id="ARBA00022801"/>
    </source>
</evidence>
<dbReference type="EMBL" id="FQVG01000002">
    <property type="protein sequence ID" value="SHE34897.1"/>
    <property type="molecule type" value="Genomic_DNA"/>
</dbReference>
<keyword evidence="3" id="KW-0645">Protease</keyword>
<feature type="active site" description="Charge relay system" evidence="6">
    <location>
        <position position="271"/>
    </location>
</feature>
<dbReference type="PANTHER" id="PTHR30237:SF2">
    <property type="entry name" value="MUREIN TETRAPEPTIDE CARBOXYPEPTIDASE"/>
    <property type="match status" value="1"/>
</dbReference>
<sequence>MSLIKKLNKGDKVSLIAPAGAIFNDELIKKSIQIINEFGYSVKLGKNINSKYGYLAGEDNKRVEDLIDAFKDKEVKAIFCIRGGYGTIRLLDKINYNVIKNNKKIFVGYSDITSLHASFSHLDFPTFHGPMFSYDIFKNNDNYNLLFEFLEGRIDKLNYALTPIREGNIEGKIVGGNLCVLCSLIGTQYQYKFKNSILFIEEINEEPYKIDRFLNQLYHSNILNEVEGIILGSFTNCNPEDKNRSFSFEYIYEYIKELTTKPIYFGLQSGHDYTNKLLPLNITAKIIDNKLIINKGEVFID</sequence>
<name>A0A1M4SSC4_9CLOT</name>
<evidence type="ECO:0000256" key="1">
    <source>
        <dbReference type="ARBA" id="ARBA00010233"/>
    </source>
</evidence>
<dbReference type="GO" id="GO:0008236">
    <property type="term" value="F:serine-type peptidase activity"/>
    <property type="evidence" value="ECO:0007669"/>
    <property type="project" value="UniProtKB-KW"/>
</dbReference>
<evidence type="ECO:0000256" key="6">
    <source>
        <dbReference type="PIRSR" id="PIRSR028757-1"/>
    </source>
</evidence>
<dbReference type="InterPro" id="IPR040921">
    <property type="entry name" value="Peptidase_S66C"/>
</dbReference>
<evidence type="ECO:0000256" key="2">
    <source>
        <dbReference type="ARBA" id="ARBA00022645"/>
    </source>
</evidence>
<feature type="active site" description="Nucleophile" evidence="6">
    <location>
        <position position="110"/>
    </location>
</feature>
<feature type="domain" description="LD-carboxypeptidase C-terminal" evidence="8">
    <location>
        <begin position="170"/>
        <end position="286"/>
    </location>
</feature>
<keyword evidence="5" id="KW-0720">Serine protease</keyword>
<dbReference type="AlphaFoldDB" id="A0A1M4SSC4"/>